<dbReference type="InterPro" id="IPR036322">
    <property type="entry name" value="WD40_repeat_dom_sf"/>
</dbReference>
<evidence type="ECO:0000256" key="1">
    <source>
        <dbReference type="PROSITE-ProRule" id="PRU00221"/>
    </source>
</evidence>
<dbReference type="PANTHER" id="PTHR47232:SF1">
    <property type="entry name" value="TRANSDUCIN FAMILY PROTEIN _ WD-40 REPEAT FAMILY PROTEIN"/>
    <property type="match status" value="1"/>
</dbReference>
<feature type="compositionally biased region" description="Acidic residues" evidence="2">
    <location>
        <begin position="15"/>
        <end position="28"/>
    </location>
</feature>
<dbReference type="PROSITE" id="PS50082">
    <property type="entry name" value="WD_REPEATS_2"/>
    <property type="match status" value="1"/>
</dbReference>
<dbReference type="SUPFAM" id="SSF50978">
    <property type="entry name" value="WD40 repeat-like"/>
    <property type="match status" value="1"/>
</dbReference>
<proteinExistence type="predicted"/>
<dbReference type="AlphaFoldDB" id="A0A2Z7CHD9"/>
<feature type="region of interest" description="Disordered" evidence="2">
    <location>
        <begin position="71"/>
        <end position="137"/>
    </location>
</feature>
<dbReference type="EMBL" id="KQ995661">
    <property type="protein sequence ID" value="KZV46471.1"/>
    <property type="molecule type" value="Genomic_DNA"/>
</dbReference>
<feature type="region of interest" description="Disordered" evidence="2">
    <location>
        <begin position="568"/>
        <end position="592"/>
    </location>
</feature>
<keyword evidence="5" id="KW-1185">Reference proteome</keyword>
<dbReference type="SMART" id="SM00767">
    <property type="entry name" value="DCD"/>
    <property type="match status" value="1"/>
</dbReference>
<dbReference type="Gene3D" id="2.130.10.10">
    <property type="entry name" value="YVTN repeat-like/Quinoprotein amine dehydrogenase"/>
    <property type="match status" value="2"/>
</dbReference>
<dbReference type="SMART" id="SM00320">
    <property type="entry name" value="WD40"/>
    <property type="match status" value="5"/>
</dbReference>
<dbReference type="Proteomes" id="UP000250235">
    <property type="component" value="Unassembled WGS sequence"/>
</dbReference>
<keyword evidence="1" id="KW-0853">WD repeat</keyword>
<sequence>MNATSFVKKPKIELEAEEEEQEREGAEEEQNRKEREEALLALIQHRTKEVEHIRQRITYYQSQLDEAEKRLEDTQTKLAHHHGQDISMASKASGNVTKEPQSKPQTSGLDTKKSSEDNLNVSQKPASPFHQNGESCRSQIQSKSLLIRPVNLKMEESGNKANDGYGSLPSSSLSTYNNSTVKQKGDKARKLSSVQEAMHSEPKGKKAKLEEKEHRDLIPLINSCSSSTMIRCQTGSLLSSQHKRKLRSLVLCPTNDQLFVTSALDGLVNLWQIQGRGSSANLLSTAECQSNKQRRWPEDIAWHPQGNRLFSVYAADGGDSQISILNLNKGREGTRVSFLEDKPHIKGIINSIIFMPWDETRFVTGGSDHAVVLWTEQDTGGSWKPKSLHRSIHSAAVMGVAGMRHKKMVMSVGADKRIIGFDVTSGRADYKHQIESKCMSIVTNPSDFNLFMVQSGTPERQLKLFDLRIRQMEIHAFGWKQESSDSQSALINQAWSPDGLYITSGSADPAIHIFDIRYNSHKPSQSIRAHQKRVFKAVWHHALPLLISISSDLNIGLHKIFSLPMARRGRKSKRNGKSIGQPSAKIKKSNVPKIKPTDGIFPMAARLANSLEATSSNSAFDRKTGVSLRKERKTERLSGFVFMCSSSTKSDCYQYRVFGLPRGKMAAVEKIKPGAKLFLFDFELKLLYGIYEATSAGQLNLEPAAFGGKFPVQVKFRIFEECLPLPESSLRHVIRENYRGSKFNQELNGHQVSNLLSSFQPLSTSPSHLAPPTLSNKSMSLAMPRAATDVQFKYTSQLPALENQYLAVKQYGHAPPLVQPQICTNVSFPRHVGQRTAAYVSHIQPNSDHQGLLVSSNYYVANDQQPYIPERITHQSEYLYPRYRTVHHVQGSSISHVEVTSLGREHHQLSLQSRVPYQDTARSSYVSTLMQPQVSVPDTLQGSSFRSSDYHTRARWVSR</sequence>
<evidence type="ECO:0000256" key="2">
    <source>
        <dbReference type="SAM" id="MobiDB-lite"/>
    </source>
</evidence>
<dbReference type="InterPro" id="IPR013989">
    <property type="entry name" value="Dev_and_cell_death_domain"/>
</dbReference>
<feature type="compositionally biased region" description="Polar residues" evidence="2">
    <location>
        <begin position="90"/>
        <end position="109"/>
    </location>
</feature>
<feature type="region of interest" description="Disordered" evidence="2">
    <location>
        <begin position="157"/>
        <end position="211"/>
    </location>
</feature>
<feature type="domain" description="DCD" evidence="3">
    <location>
        <begin position="635"/>
        <end position="761"/>
    </location>
</feature>
<dbReference type="OrthoDB" id="1897642at2759"/>
<name>A0A2Z7CHD9_9LAMI</name>
<reference evidence="4 5" key="1">
    <citation type="journal article" date="2015" name="Proc. Natl. Acad. Sci. U.S.A.">
        <title>The resurrection genome of Boea hygrometrica: A blueprint for survival of dehydration.</title>
        <authorList>
            <person name="Xiao L."/>
            <person name="Yang G."/>
            <person name="Zhang L."/>
            <person name="Yang X."/>
            <person name="Zhao S."/>
            <person name="Ji Z."/>
            <person name="Zhou Q."/>
            <person name="Hu M."/>
            <person name="Wang Y."/>
            <person name="Chen M."/>
            <person name="Xu Y."/>
            <person name="Jin H."/>
            <person name="Xiao X."/>
            <person name="Hu G."/>
            <person name="Bao F."/>
            <person name="Hu Y."/>
            <person name="Wan P."/>
            <person name="Li L."/>
            <person name="Deng X."/>
            <person name="Kuang T."/>
            <person name="Xiang C."/>
            <person name="Zhu J.K."/>
            <person name="Oliver M.J."/>
            <person name="He Y."/>
        </authorList>
    </citation>
    <scope>NUCLEOTIDE SEQUENCE [LARGE SCALE GENOMIC DNA]</scope>
    <source>
        <strain evidence="5">cv. XS01</strain>
    </source>
</reference>
<evidence type="ECO:0000313" key="4">
    <source>
        <dbReference type="EMBL" id="KZV46471.1"/>
    </source>
</evidence>
<feature type="compositionally biased region" description="Polar residues" evidence="2">
    <location>
        <begin position="168"/>
        <end position="182"/>
    </location>
</feature>
<dbReference type="InterPro" id="IPR001680">
    <property type="entry name" value="WD40_rpt"/>
</dbReference>
<dbReference type="InterPro" id="IPR015943">
    <property type="entry name" value="WD40/YVTN_repeat-like_dom_sf"/>
</dbReference>
<organism evidence="4 5">
    <name type="scientific">Dorcoceras hygrometricum</name>
    <dbReference type="NCBI Taxonomy" id="472368"/>
    <lineage>
        <taxon>Eukaryota</taxon>
        <taxon>Viridiplantae</taxon>
        <taxon>Streptophyta</taxon>
        <taxon>Embryophyta</taxon>
        <taxon>Tracheophyta</taxon>
        <taxon>Spermatophyta</taxon>
        <taxon>Magnoliopsida</taxon>
        <taxon>eudicotyledons</taxon>
        <taxon>Gunneridae</taxon>
        <taxon>Pentapetalae</taxon>
        <taxon>asterids</taxon>
        <taxon>lamiids</taxon>
        <taxon>Lamiales</taxon>
        <taxon>Gesneriaceae</taxon>
        <taxon>Didymocarpoideae</taxon>
        <taxon>Trichosporeae</taxon>
        <taxon>Loxocarpinae</taxon>
        <taxon>Dorcoceras</taxon>
    </lineage>
</organism>
<dbReference type="PROSITE" id="PS51222">
    <property type="entry name" value="DCD"/>
    <property type="match status" value="1"/>
</dbReference>
<evidence type="ECO:0000313" key="5">
    <source>
        <dbReference type="Proteomes" id="UP000250235"/>
    </source>
</evidence>
<dbReference type="Pfam" id="PF10539">
    <property type="entry name" value="Dev_Cell_Death"/>
    <property type="match status" value="1"/>
</dbReference>
<gene>
    <name evidence="4" type="ORF">F511_10576</name>
</gene>
<feature type="compositionally biased region" description="Basic and acidic residues" evidence="2">
    <location>
        <begin position="198"/>
        <end position="211"/>
    </location>
</feature>
<dbReference type="Pfam" id="PF00400">
    <property type="entry name" value="WD40"/>
    <property type="match status" value="1"/>
</dbReference>
<evidence type="ECO:0000259" key="3">
    <source>
        <dbReference type="PROSITE" id="PS51222"/>
    </source>
</evidence>
<feature type="repeat" description="WD" evidence="1">
    <location>
        <begin position="239"/>
        <end position="274"/>
    </location>
</feature>
<dbReference type="PANTHER" id="PTHR47232">
    <property type="entry name" value="TRANSDUCIN FAMILY PROTEIN / WD-40 REPEAT FAMILY PROTEIN"/>
    <property type="match status" value="1"/>
</dbReference>
<protein>
    <recommendedName>
        <fullName evidence="3">DCD domain-containing protein</fullName>
    </recommendedName>
</protein>
<feature type="compositionally biased region" description="Polar residues" evidence="2">
    <location>
        <begin position="117"/>
        <end position="137"/>
    </location>
</feature>
<accession>A0A2Z7CHD9</accession>
<feature type="region of interest" description="Disordered" evidence="2">
    <location>
        <begin position="1"/>
        <end position="36"/>
    </location>
</feature>